<dbReference type="Proteomes" id="UP000886885">
    <property type="component" value="Chromosome 10D"/>
</dbReference>
<comment type="caution">
    <text evidence="2">The sequence shown here is derived from an EMBL/GenBank/DDBJ whole genome shotgun (WGS) entry which is preliminary data.</text>
</comment>
<evidence type="ECO:0000313" key="2">
    <source>
        <dbReference type="EMBL" id="KAG6758704.1"/>
    </source>
</evidence>
<feature type="chain" id="PRO_5036485349" evidence="1">
    <location>
        <begin position="22"/>
        <end position="91"/>
    </location>
</feature>
<proteinExistence type="predicted"/>
<feature type="signal peptide" evidence="1">
    <location>
        <begin position="1"/>
        <end position="21"/>
    </location>
</feature>
<gene>
    <name evidence="2" type="ORF">POTOM_039063</name>
</gene>
<keyword evidence="1" id="KW-0732">Signal</keyword>
<sequence>MQATGWWCTVELLVVVGGAVGDQLQLLEKAEKQRWMLIASVAFGWERVEVTMCSNIIREVGAERCMIYVEKQEEKKLPSLREVLAVVAGLS</sequence>
<dbReference type="EMBL" id="JAAWWB010000020">
    <property type="protein sequence ID" value="KAG6758704.1"/>
    <property type="molecule type" value="Genomic_DNA"/>
</dbReference>
<reference evidence="2" key="1">
    <citation type="journal article" date="2020" name="bioRxiv">
        <title>Hybrid origin of Populus tomentosa Carr. identified through genome sequencing and phylogenomic analysis.</title>
        <authorList>
            <person name="An X."/>
            <person name="Gao K."/>
            <person name="Chen Z."/>
            <person name="Li J."/>
            <person name="Yang X."/>
            <person name="Yang X."/>
            <person name="Zhou J."/>
            <person name="Guo T."/>
            <person name="Zhao T."/>
            <person name="Huang S."/>
            <person name="Miao D."/>
            <person name="Khan W.U."/>
            <person name="Rao P."/>
            <person name="Ye M."/>
            <person name="Lei B."/>
            <person name="Liao W."/>
            <person name="Wang J."/>
            <person name="Ji L."/>
            <person name="Li Y."/>
            <person name="Guo B."/>
            <person name="Mustafa N.S."/>
            <person name="Li S."/>
            <person name="Yun Q."/>
            <person name="Keller S.R."/>
            <person name="Mao J."/>
            <person name="Zhang R."/>
            <person name="Strauss S.H."/>
        </authorList>
    </citation>
    <scope>NUCLEOTIDE SEQUENCE</scope>
    <source>
        <strain evidence="2">GM15</strain>
        <tissue evidence="2">Leaf</tissue>
    </source>
</reference>
<evidence type="ECO:0000256" key="1">
    <source>
        <dbReference type="SAM" id="SignalP"/>
    </source>
</evidence>
<accession>A0A8X8CLR7</accession>
<evidence type="ECO:0000313" key="3">
    <source>
        <dbReference type="Proteomes" id="UP000886885"/>
    </source>
</evidence>
<organism evidence="2 3">
    <name type="scientific">Populus tomentosa</name>
    <name type="common">Chinese white poplar</name>
    <dbReference type="NCBI Taxonomy" id="118781"/>
    <lineage>
        <taxon>Eukaryota</taxon>
        <taxon>Viridiplantae</taxon>
        <taxon>Streptophyta</taxon>
        <taxon>Embryophyta</taxon>
        <taxon>Tracheophyta</taxon>
        <taxon>Spermatophyta</taxon>
        <taxon>Magnoliopsida</taxon>
        <taxon>eudicotyledons</taxon>
        <taxon>Gunneridae</taxon>
        <taxon>Pentapetalae</taxon>
        <taxon>rosids</taxon>
        <taxon>fabids</taxon>
        <taxon>Malpighiales</taxon>
        <taxon>Salicaceae</taxon>
        <taxon>Saliceae</taxon>
        <taxon>Populus</taxon>
    </lineage>
</organism>
<dbReference type="AlphaFoldDB" id="A0A8X8CLR7"/>
<name>A0A8X8CLR7_POPTO</name>
<protein>
    <submittedName>
        <fullName evidence="2">Uncharacterized protein</fullName>
    </submittedName>
</protein>
<keyword evidence="3" id="KW-1185">Reference proteome</keyword>